<feature type="non-terminal residue" evidence="1">
    <location>
        <position position="265"/>
    </location>
</feature>
<evidence type="ECO:0000313" key="1">
    <source>
        <dbReference type="EMBL" id="RCI15612.1"/>
    </source>
</evidence>
<dbReference type="AlphaFoldDB" id="A0A367LMY9"/>
<organism evidence="1 2">
    <name type="scientific">Ophiocordyceps polyrhachis-furcata BCC 54312</name>
    <dbReference type="NCBI Taxonomy" id="1330021"/>
    <lineage>
        <taxon>Eukaryota</taxon>
        <taxon>Fungi</taxon>
        <taxon>Dikarya</taxon>
        <taxon>Ascomycota</taxon>
        <taxon>Pezizomycotina</taxon>
        <taxon>Sordariomycetes</taxon>
        <taxon>Hypocreomycetidae</taxon>
        <taxon>Hypocreales</taxon>
        <taxon>Ophiocordycipitaceae</taxon>
        <taxon>Ophiocordyceps</taxon>
    </lineage>
</organism>
<dbReference type="EMBL" id="LKCN02000002">
    <property type="protein sequence ID" value="RCI15612.1"/>
    <property type="molecule type" value="Genomic_DNA"/>
</dbReference>
<name>A0A367LMY9_9HYPO</name>
<dbReference type="Proteomes" id="UP000253664">
    <property type="component" value="Unassembled WGS sequence"/>
</dbReference>
<reference evidence="1 2" key="1">
    <citation type="journal article" date="2015" name="BMC Genomics">
        <title>Insights from the genome of Ophiocordyceps polyrhachis-furcata to pathogenicity and host specificity in insect fungi.</title>
        <authorList>
            <person name="Wichadakul D."/>
            <person name="Kobmoo N."/>
            <person name="Ingsriswang S."/>
            <person name="Tangphatsornruang S."/>
            <person name="Chantasingh D."/>
            <person name="Luangsa-ard J.J."/>
            <person name="Eurwilaichitr L."/>
        </authorList>
    </citation>
    <scope>NUCLEOTIDE SEQUENCE [LARGE SCALE GENOMIC DNA]</scope>
    <source>
        <strain evidence="1 2">BCC 54312</strain>
    </source>
</reference>
<protein>
    <submittedName>
        <fullName evidence="1">Uncharacterized protein</fullName>
    </submittedName>
</protein>
<sequence length="265" mass="28796">MARRGGRGAGSRERGCFFIDDDAENGRDRFDGGEFRLISGRDKTAILIYLPTNAWSEDLVLVVVMSVCITATLPSTSSYGHTRVCKATTLGSTTRGARLPRLYLCLLSESDFVAAYSQVVALFLSRGWVPSSKGATCFNLLGAVLRAPRVAGIEVPIPSGLRHNGSQQQQLSQYDCYVYPPGGVVPGGTQVRRYVPGTLCSTDRQGRTWYEKPTCLVTVRTPTGQALFCYVQRVLLTSAKKSAVLGKLGNASSPLLSFFFPFSFL</sequence>
<accession>A0A367LMY9</accession>
<keyword evidence="2" id="KW-1185">Reference proteome</keyword>
<gene>
    <name evidence="1" type="ORF">L249_3437</name>
</gene>
<proteinExistence type="predicted"/>
<evidence type="ECO:0000313" key="2">
    <source>
        <dbReference type="Proteomes" id="UP000253664"/>
    </source>
</evidence>
<comment type="caution">
    <text evidence="1">The sequence shown here is derived from an EMBL/GenBank/DDBJ whole genome shotgun (WGS) entry which is preliminary data.</text>
</comment>